<feature type="domain" description="Peptidase M12A" evidence="14">
    <location>
        <begin position="75"/>
        <end position="290"/>
    </location>
</feature>
<dbReference type="Proteomes" id="UP000694867">
    <property type="component" value="Unplaced"/>
</dbReference>
<keyword evidence="5 11" id="KW-0378">Hydrolase</keyword>
<dbReference type="Gene3D" id="2.60.120.290">
    <property type="entry name" value="Spermadhesin, CUB domain"/>
    <property type="match status" value="1"/>
</dbReference>
<feature type="binding site" evidence="11">
    <location>
        <position position="188"/>
    </location>
    <ligand>
        <name>Zn(2+)</name>
        <dbReference type="ChEBI" id="CHEBI:29105"/>
        <note>catalytic</note>
    </ligand>
</feature>
<dbReference type="AlphaFoldDB" id="A0AAJ6VX25"/>
<dbReference type="InterPro" id="IPR034035">
    <property type="entry name" value="Astacin-like_dom"/>
</dbReference>
<comment type="subunit">
    <text evidence="1">Monomer.</text>
</comment>
<dbReference type="InterPro" id="IPR006026">
    <property type="entry name" value="Peptidase_Metallo"/>
</dbReference>
<proteinExistence type="predicted"/>
<feature type="active site" evidence="11">
    <location>
        <position position="189"/>
    </location>
</feature>
<evidence type="ECO:0000256" key="7">
    <source>
        <dbReference type="ARBA" id="ARBA00023049"/>
    </source>
</evidence>
<evidence type="ECO:0000256" key="6">
    <source>
        <dbReference type="ARBA" id="ARBA00022833"/>
    </source>
</evidence>
<dbReference type="PANTHER" id="PTHR10127:SF780">
    <property type="entry name" value="METALLOENDOPEPTIDASE"/>
    <property type="match status" value="1"/>
</dbReference>
<dbReference type="SMART" id="SM00042">
    <property type="entry name" value="CUB"/>
    <property type="match status" value="1"/>
</dbReference>
<keyword evidence="8" id="KW-1015">Disulfide bond</keyword>
<keyword evidence="7 11" id="KW-0482">Metalloprotease</keyword>
<comment type="caution">
    <text evidence="10">Lacks conserved residue(s) required for the propagation of feature annotation.</text>
</comment>
<dbReference type="PROSITE" id="PS01180">
    <property type="entry name" value="CUB"/>
    <property type="match status" value="1"/>
</dbReference>
<evidence type="ECO:0000313" key="15">
    <source>
        <dbReference type="Proteomes" id="UP000694867"/>
    </source>
</evidence>
<evidence type="ECO:0000256" key="12">
    <source>
        <dbReference type="RuleBase" id="RU361183"/>
    </source>
</evidence>
<evidence type="ECO:0000256" key="4">
    <source>
        <dbReference type="ARBA" id="ARBA00022723"/>
    </source>
</evidence>
<dbReference type="SMART" id="SM00235">
    <property type="entry name" value="ZnMc"/>
    <property type="match status" value="1"/>
</dbReference>
<comment type="cofactor">
    <cofactor evidence="11 12">
        <name>Zn(2+)</name>
        <dbReference type="ChEBI" id="CHEBI:29105"/>
    </cofactor>
    <text evidence="11 12">Binds 1 zinc ion per subunit.</text>
</comment>
<feature type="domain" description="CUB" evidence="13">
    <location>
        <begin position="344"/>
        <end position="455"/>
    </location>
</feature>
<dbReference type="SUPFAM" id="SSF55486">
    <property type="entry name" value="Metalloproteases ('zincins'), catalytic domain"/>
    <property type="match status" value="1"/>
</dbReference>
<evidence type="ECO:0000256" key="1">
    <source>
        <dbReference type="ARBA" id="ARBA00011245"/>
    </source>
</evidence>
<dbReference type="KEGG" id="goe:100907173"/>
<dbReference type="GO" id="GO:0008270">
    <property type="term" value="F:zinc ion binding"/>
    <property type="evidence" value="ECO:0007669"/>
    <property type="project" value="UniProtKB-UniRule"/>
</dbReference>
<dbReference type="PROSITE" id="PS51864">
    <property type="entry name" value="ASTACIN"/>
    <property type="match status" value="1"/>
</dbReference>
<dbReference type="SUPFAM" id="SSF49854">
    <property type="entry name" value="Spermadhesin, CUB domain"/>
    <property type="match status" value="1"/>
</dbReference>
<dbReference type="InterPro" id="IPR024079">
    <property type="entry name" value="MetalloPept_cat_dom_sf"/>
</dbReference>
<dbReference type="InterPro" id="IPR000859">
    <property type="entry name" value="CUB_dom"/>
</dbReference>
<dbReference type="RefSeq" id="XP_003742727.2">
    <property type="nucleotide sequence ID" value="XM_003742679.3"/>
</dbReference>
<sequence length="455" mass="51480">MAFRFSGALGPLPQRPFSTLSVGLTFTALAVLTGVSCEDDLPFSRRPDLSSLKLELVEGDMAVPASLFRKGVRPAAMALAQRWRNGLVNYAYHKSAEAKHREVIEAGIKHWEENSCLSFNLMNQTSFAPTTTHHIRFRTDKDGCWSLVGSTSFVSTLQNIQDLDFSGISYQDINLQDPGCVRVGTVVHEIGHAIGFFHEQSRSDRDDHITVLFENMDPQMRSQFEKQDDMNFTVQYDFSSVMQYPQWAFSKDVHELNTIITKDPFMQLSLGGDVLTFRDKKLANAMYNCDAGCSNRDSLKCENGGFLFARYREKRECSCTCPPNTSGERCETVTRENYYDHPKCGGTVTTEGTIETQRIDEPCIFWIQAPEGKRVSLKFDEFDYPERRKSGRSSKLKCRATRLEMRLKDTVHGQMYCGDELAGKEFKSDTRDLILISSRLAQESSSGFKGTVTFE</sequence>
<feature type="binding site" evidence="11">
    <location>
        <position position="192"/>
    </location>
    <ligand>
        <name>Zn(2+)</name>
        <dbReference type="ChEBI" id="CHEBI:29105"/>
        <note>catalytic</note>
    </ligand>
</feature>
<evidence type="ECO:0000313" key="16">
    <source>
        <dbReference type="RefSeq" id="XP_003742727.2"/>
    </source>
</evidence>
<evidence type="ECO:0000256" key="10">
    <source>
        <dbReference type="PROSITE-ProRule" id="PRU00059"/>
    </source>
</evidence>
<comment type="function">
    <text evidence="9">Zinc metalloprotease. Provoques deadhesion of endothelial cells from cell cultures, and also degradation of fibronectin, fibrinogen and gelatin in vitro. Its role in the venom is not fully understood but it might act as a spreading factor that facilitates diffusion of other venom toxins. Alternatively, it might be involved in the proteolytic processing of other venom toxins or it might play a role in extra-oral digestion of prey.</text>
</comment>
<keyword evidence="15" id="KW-1185">Reference proteome</keyword>
<evidence type="ECO:0000256" key="8">
    <source>
        <dbReference type="ARBA" id="ARBA00023157"/>
    </source>
</evidence>
<keyword evidence="4 11" id="KW-0479">Metal-binding</keyword>
<dbReference type="EC" id="3.4.24.-" evidence="12"/>
<organism evidence="15 16">
    <name type="scientific">Galendromus occidentalis</name>
    <name type="common">western predatory mite</name>
    <dbReference type="NCBI Taxonomy" id="34638"/>
    <lineage>
        <taxon>Eukaryota</taxon>
        <taxon>Metazoa</taxon>
        <taxon>Ecdysozoa</taxon>
        <taxon>Arthropoda</taxon>
        <taxon>Chelicerata</taxon>
        <taxon>Arachnida</taxon>
        <taxon>Acari</taxon>
        <taxon>Parasitiformes</taxon>
        <taxon>Mesostigmata</taxon>
        <taxon>Gamasina</taxon>
        <taxon>Phytoseioidea</taxon>
        <taxon>Phytoseiidae</taxon>
        <taxon>Typhlodrominae</taxon>
        <taxon>Galendromus</taxon>
    </lineage>
</organism>
<keyword evidence="6 11" id="KW-0862">Zinc</keyword>
<protein>
    <recommendedName>
        <fullName evidence="12">Metalloendopeptidase</fullName>
        <ecNumber evidence="12">3.4.24.-</ecNumber>
    </recommendedName>
</protein>
<accession>A0AAJ6VX25</accession>
<dbReference type="PANTHER" id="PTHR10127">
    <property type="entry name" value="DISCOIDIN, CUB, EGF, LAMININ , AND ZINC METALLOPROTEASE DOMAIN CONTAINING"/>
    <property type="match status" value="1"/>
</dbReference>
<keyword evidence="3 11" id="KW-0645">Protease</keyword>
<feature type="binding site" evidence="11">
    <location>
        <position position="198"/>
    </location>
    <ligand>
        <name>Zn(2+)</name>
        <dbReference type="ChEBI" id="CHEBI:29105"/>
        <note>catalytic</note>
    </ligand>
</feature>
<dbReference type="GO" id="GO:0006508">
    <property type="term" value="P:proteolysis"/>
    <property type="evidence" value="ECO:0007669"/>
    <property type="project" value="UniProtKB-KW"/>
</dbReference>
<dbReference type="InterPro" id="IPR001506">
    <property type="entry name" value="Peptidase_M12A"/>
</dbReference>
<evidence type="ECO:0000259" key="13">
    <source>
        <dbReference type="PROSITE" id="PS01180"/>
    </source>
</evidence>
<evidence type="ECO:0000256" key="9">
    <source>
        <dbReference type="ARBA" id="ARBA00025529"/>
    </source>
</evidence>
<dbReference type="GO" id="GO:0004222">
    <property type="term" value="F:metalloendopeptidase activity"/>
    <property type="evidence" value="ECO:0007669"/>
    <property type="project" value="UniProtKB-UniRule"/>
</dbReference>
<reference evidence="16" key="1">
    <citation type="submission" date="2025-08" db="UniProtKB">
        <authorList>
            <consortium name="RefSeq"/>
        </authorList>
    </citation>
    <scope>IDENTIFICATION</scope>
</reference>
<dbReference type="GeneID" id="100907173"/>
<gene>
    <name evidence="16" type="primary">LOC100907173</name>
</gene>
<dbReference type="InterPro" id="IPR035914">
    <property type="entry name" value="Sperma_CUB_dom_sf"/>
</dbReference>
<evidence type="ECO:0000256" key="2">
    <source>
        <dbReference type="ARBA" id="ARBA00022536"/>
    </source>
</evidence>
<dbReference type="Pfam" id="PF01400">
    <property type="entry name" value="Astacin"/>
    <property type="match status" value="1"/>
</dbReference>
<name>A0AAJ6VX25_9ACAR</name>
<dbReference type="CDD" id="cd04280">
    <property type="entry name" value="ZnMc_astacin_like"/>
    <property type="match status" value="1"/>
</dbReference>
<evidence type="ECO:0000256" key="5">
    <source>
        <dbReference type="ARBA" id="ARBA00022801"/>
    </source>
</evidence>
<dbReference type="CDD" id="cd00041">
    <property type="entry name" value="CUB"/>
    <property type="match status" value="1"/>
</dbReference>
<evidence type="ECO:0000256" key="11">
    <source>
        <dbReference type="PROSITE-ProRule" id="PRU01211"/>
    </source>
</evidence>
<dbReference type="Gene3D" id="3.40.390.10">
    <property type="entry name" value="Collagenase (Catalytic Domain)"/>
    <property type="match status" value="1"/>
</dbReference>
<dbReference type="PRINTS" id="PR00480">
    <property type="entry name" value="ASTACIN"/>
</dbReference>
<evidence type="ECO:0000259" key="14">
    <source>
        <dbReference type="PROSITE" id="PS51864"/>
    </source>
</evidence>
<evidence type="ECO:0000256" key="3">
    <source>
        <dbReference type="ARBA" id="ARBA00022670"/>
    </source>
</evidence>
<keyword evidence="2" id="KW-0245">EGF-like domain</keyword>
<dbReference type="Pfam" id="PF00431">
    <property type="entry name" value="CUB"/>
    <property type="match status" value="1"/>
</dbReference>